<dbReference type="PATRIC" id="fig|1410950.3.peg.251"/>
<organism evidence="1 2">
    <name type="scientific">Tannerella sp. oral taxon BU063 isolate Cell 5</name>
    <dbReference type="NCBI Taxonomy" id="1410950"/>
    <lineage>
        <taxon>Bacteria</taxon>
        <taxon>Pseudomonadati</taxon>
        <taxon>Bacteroidota</taxon>
        <taxon>Bacteroidia</taxon>
        <taxon>Bacteroidales</taxon>
        <taxon>Tannerellaceae</taxon>
        <taxon>Tannerella</taxon>
    </lineage>
</organism>
<dbReference type="Proteomes" id="UP000018872">
    <property type="component" value="Unassembled WGS sequence"/>
</dbReference>
<dbReference type="AlphaFoldDB" id="W2CEE5"/>
<proteinExistence type="predicted"/>
<evidence type="ECO:0000313" key="2">
    <source>
        <dbReference type="Proteomes" id="UP000018872"/>
    </source>
</evidence>
<sequence>MLSPRPTAHLRSQISAFVSARQAEALRDYLRTLRNSDFRAAGIVMSEAKCWEQLDEAEFWHFFLILNVDNARAYLGTLLKATVARHKVQSLTFEGEYFGRFATETATDIDRRKALEALLPLLSAPEAVEQMLQRFLLSLETPVTRALCLLRISSPATLFLLFRTLKEVDDDPNLIRRFAVELIRRGDKQAYNMACILRDYFDLEALPGTFSLQLAPYELSRLDTNFDYFVKILAR</sequence>
<dbReference type="EMBL" id="AYYC01000516">
    <property type="protein sequence ID" value="ETK05485.1"/>
    <property type="molecule type" value="Genomic_DNA"/>
</dbReference>
<reference evidence="1 2" key="1">
    <citation type="submission" date="2013-11" db="EMBL/GenBank/DDBJ databases">
        <title>Single cell genomics of uncultured Tannerella BU063 (oral taxon 286).</title>
        <authorList>
            <person name="Beall C.J."/>
            <person name="Campbell A.G."/>
            <person name="Griffen A.L."/>
            <person name="Podar M."/>
            <person name="Leys E.J."/>
        </authorList>
    </citation>
    <scope>NUCLEOTIDE SEQUENCE [LARGE SCALE GENOMIC DNA]</scope>
    <source>
        <strain evidence="1">Cell 5</strain>
    </source>
</reference>
<gene>
    <name evidence="1" type="ORF">T229_03135</name>
</gene>
<name>W2CEE5_9BACT</name>
<comment type="caution">
    <text evidence="1">The sequence shown here is derived from an EMBL/GenBank/DDBJ whole genome shotgun (WGS) entry which is preliminary data.</text>
</comment>
<accession>W2CEE5</accession>
<protein>
    <submittedName>
        <fullName evidence="1">Uncharacterized protein</fullName>
    </submittedName>
</protein>
<evidence type="ECO:0000313" key="1">
    <source>
        <dbReference type="EMBL" id="ETK05485.1"/>
    </source>
</evidence>